<evidence type="ECO:0000313" key="4">
    <source>
        <dbReference type="EMBL" id="CAE7597097.1"/>
    </source>
</evidence>
<feature type="transmembrane region" description="Helical" evidence="2">
    <location>
        <begin position="1013"/>
        <end position="1035"/>
    </location>
</feature>
<dbReference type="SMART" id="SM01411">
    <property type="entry name" value="Ephrin_rec_like"/>
    <property type="match status" value="2"/>
</dbReference>
<feature type="transmembrane region" description="Helical" evidence="2">
    <location>
        <begin position="875"/>
        <end position="899"/>
    </location>
</feature>
<feature type="transmembrane region" description="Helical" evidence="2">
    <location>
        <begin position="727"/>
        <end position="750"/>
    </location>
</feature>
<evidence type="ECO:0000256" key="2">
    <source>
        <dbReference type="SAM" id="Phobius"/>
    </source>
</evidence>
<name>A0A812UT31_9DINO</name>
<evidence type="ECO:0000313" key="5">
    <source>
        <dbReference type="Proteomes" id="UP000604046"/>
    </source>
</evidence>
<dbReference type="CDD" id="cd00185">
    <property type="entry name" value="TNFRSF"/>
    <property type="match status" value="1"/>
</dbReference>
<proteinExistence type="predicted"/>
<feature type="transmembrane region" description="Helical" evidence="2">
    <location>
        <begin position="691"/>
        <end position="715"/>
    </location>
</feature>
<dbReference type="OrthoDB" id="6515930at2759"/>
<dbReference type="PANTHER" id="PTHR46967:SF2">
    <property type="entry name" value="SUSHI, VON WILLEBRAND FACTOR TYPE A, EGF AND PENTRAXIN DOMAIN-CONTAINING PROTEIN 1-LIKE"/>
    <property type="match status" value="1"/>
</dbReference>
<keyword evidence="2" id="KW-1133">Transmembrane helix</keyword>
<protein>
    <submittedName>
        <fullName evidence="4">SVEP1 protein</fullName>
    </submittedName>
</protein>
<accession>A0A812UT31</accession>
<sequence length="1197" mass="129274">MPSLSAAMCGNGVVTAVHRLAQVKSAAASVFEALLSIASLAPWPTCWRVQMVAVHTLGLFLAAALSHGFGACLPEAIPEESRQNVTNLDGESYPLGVLSQGFKVGELTSALARILLEEVLGYRTDAFTIWGARQTMYALAGCEEPYVTASCFGNATRKHLTLSLIDGDLHEQDTALAGKVPKQLGALGMWRSTTLCMHKDAVDDALAAEGLPLRYYESWNASWNQPGRYFDNYTAIPTNHLQPCATSFLGNPGFMARYVRISGDAQGLHPNGTAQCPDFYWFLAPSCRMEPSACVPVIGGIAPAGQDIMQILQKSAVWNMPLAIASTVGALGSPGWEIPRHHRVLWFCGSDMRLFDGIQRELLQFPPHNAVAWRNGDVTSMLEGFSNMKWVSHDLGFLVPAAEFLVNKIDVSAQDVDDALDDFAQIAARGDSGDPWFEAACNWLLGNRGVWASWIPDETQCWPGFGLYDASTGEFQVDRSDPRNLRCKACESGRYSAEIRDALGQTFVCTPCAPGSSQPSGAATLCTPCPLGEYQNSSGSRACKRCGIGKYQNQRGSLTCKKCSTGTTTVGLGSMLEVECGCTQGHIETGRREGAATCEACPDGVHCPVLSSLTGLQVGESDLGEDFVPAILPGFMSSAEEPMATFKCGGPASCPGGRPGTCGGGRRGVACSECGQYQHWNGEQCIECEDWVTVGWVLAIVILFVGLALIQLVGGRARWEKSVTMEMLVLAFSSTLDLGGNLLQTLAIIGQMPLEWPQFLLDGFALLEVFALELTDLGISCLTGSDTLVQFMLQALFLPSVLLWAAFFGFLHKLRLRAHFDSAQLLMNLGQIVVACFAAACNLSLVPFMCYKHPNGKSSNLLMLSILCETGQHDAMILAGTCLGSILIAFWAVCVWVLWHLPRWSAEENFYFLRAATFLTDRFRPSSWWFGLPILLRGPLLSLPVTLFTNNPATQVVLMSMALMAYKATLSCTWPWKIPLLNLMDAAVTWSLLLLVLAGSLHLPKMDEAMLQAAAIAGATSAASPALVLSVAALLTSAAAAHYVKTRTEARWLFLDLGKLTPPGELVDALYDLAHAIRSQEKDQDLVLENVMALTTADQRMVAECLTMLSMDVVSGVTAASSIKSSRIRRSTGGQSSRSWRSSDSMLGAEEAPTLNKVAGGAQPLRLEPGEAAEARDDPVHEDDPGEDEHDLVKKYF</sequence>
<feature type="compositionally biased region" description="Low complexity" evidence="1">
    <location>
        <begin position="1125"/>
        <end position="1145"/>
    </location>
</feature>
<dbReference type="SUPFAM" id="SSF57184">
    <property type="entry name" value="Growth factor receptor domain"/>
    <property type="match status" value="1"/>
</dbReference>
<evidence type="ECO:0000256" key="1">
    <source>
        <dbReference type="SAM" id="MobiDB-lite"/>
    </source>
</evidence>
<organism evidence="4 5">
    <name type="scientific">Symbiodinium natans</name>
    <dbReference type="NCBI Taxonomy" id="878477"/>
    <lineage>
        <taxon>Eukaryota</taxon>
        <taxon>Sar</taxon>
        <taxon>Alveolata</taxon>
        <taxon>Dinophyceae</taxon>
        <taxon>Suessiales</taxon>
        <taxon>Symbiodiniaceae</taxon>
        <taxon>Symbiodinium</taxon>
    </lineage>
</organism>
<dbReference type="Gene3D" id="2.10.50.10">
    <property type="entry name" value="Tumor Necrosis Factor Receptor, subunit A, domain 2"/>
    <property type="match status" value="2"/>
</dbReference>
<evidence type="ECO:0000259" key="3">
    <source>
        <dbReference type="Pfam" id="PF07699"/>
    </source>
</evidence>
<dbReference type="InterPro" id="IPR009030">
    <property type="entry name" value="Growth_fac_rcpt_cys_sf"/>
</dbReference>
<comment type="caution">
    <text evidence="4">The sequence shown here is derived from an EMBL/GenBank/DDBJ whole genome shotgun (WGS) entry which is preliminary data.</text>
</comment>
<feature type="compositionally biased region" description="Basic and acidic residues" evidence="1">
    <location>
        <begin position="1173"/>
        <end position="1183"/>
    </location>
</feature>
<feature type="domain" description="Tyrosine-protein kinase ephrin type A/B receptor-like" evidence="3">
    <location>
        <begin position="532"/>
        <end position="580"/>
    </location>
</feature>
<feature type="transmembrane region" description="Helical" evidence="2">
    <location>
        <begin position="791"/>
        <end position="812"/>
    </location>
</feature>
<dbReference type="Pfam" id="PF07699">
    <property type="entry name" value="Ephrin_rec_like"/>
    <property type="match status" value="1"/>
</dbReference>
<dbReference type="EMBL" id="CAJNDS010002787">
    <property type="protein sequence ID" value="CAE7597097.1"/>
    <property type="molecule type" value="Genomic_DNA"/>
</dbReference>
<dbReference type="InterPro" id="IPR011641">
    <property type="entry name" value="Tyr-kin_ephrin_A/B_rcpt-like"/>
</dbReference>
<gene>
    <name evidence="4" type="primary">SVEP1</name>
    <name evidence="4" type="ORF">SNAT2548_LOCUS33973</name>
</gene>
<dbReference type="PANTHER" id="PTHR46967">
    <property type="entry name" value="INSULIN-LIKE GROWTH FACTOR BINDING PROTEIN,N-TERMINAL"/>
    <property type="match status" value="1"/>
</dbReference>
<keyword evidence="5" id="KW-1185">Reference proteome</keyword>
<keyword evidence="2" id="KW-0812">Transmembrane</keyword>
<dbReference type="AlphaFoldDB" id="A0A812UT31"/>
<dbReference type="Proteomes" id="UP000604046">
    <property type="component" value="Unassembled WGS sequence"/>
</dbReference>
<reference evidence="4" key="1">
    <citation type="submission" date="2021-02" db="EMBL/GenBank/DDBJ databases">
        <authorList>
            <person name="Dougan E. K."/>
            <person name="Rhodes N."/>
            <person name="Thang M."/>
            <person name="Chan C."/>
        </authorList>
    </citation>
    <scope>NUCLEOTIDE SEQUENCE</scope>
</reference>
<keyword evidence="2" id="KW-0472">Membrane</keyword>
<feature type="region of interest" description="Disordered" evidence="1">
    <location>
        <begin position="1125"/>
        <end position="1197"/>
    </location>
</feature>
<feature type="transmembrane region" description="Helical" evidence="2">
    <location>
        <begin position="982"/>
        <end position="1001"/>
    </location>
</feature>
<feature type="transmembrane region" description="Helical" evidence="2">
    <location>
        <begin position="832"/>
        <end position="854"/>
    </location>
</feature>